<gene>
    <name evidence="1" type="ORF">B296_00040584</name>
</gene>
<dbReference type="EMBL" id="AMZH03012212">
    <property type="protein sequence ID" value="RRT51459.1"/>
    <property type="molecule type" value="Genomic_DNA"/>
</dbReference>
<sequence>LRSVTRHTPRVSWHQTGKDCTTLLALPEIELALWPRWKGSHCRELSTYQI</sequence>
<evidence type="ECO:0000313" key="1">
    <source>
        <dbReference type="EMBL" id="RRT51459.1"/>
    </source>
</evidence>
<reference evidence="1 2" key="1">
    <citation type="journal article" date="2014" name="Agronomy (Basel)">
        <title>A Draft Genome Sequence for Ensete ventricosum, the Drought-Tolerant Tree Against Hunger.</title>
        <authorList>
            <person name="Harrison J."/>
            <person name="Moore K.A."/>
            <person name="Paszkiewicz K."/>
            <person name="Jones T."/>
            <person name="Grant M."/>
            <person name="Ambacheew D."/>
            <person name="Muzemil S."/>
            <person name="Studholme D.J."/>
        </authorList>
    </citation>
    <scope>NUCLEOTIDE SEQUENCE [LARGE SCALE GENOMIC DNA]</scope>
</reference>
<organism evidence="1 2">
    <name type="scientific">Ensete ventricosum</name>
    <name type="common">Abyssinian banana</name>
    <name type="synonym">Musa ensete</name>
    <dbReference type="NCBI Taxonomy" id="4639"/>
    <lineage>
        <taxon>Eukaryota</taxon>
        <taxon>Viridiplantae</taxon>
        <taxon>Streptophyta</taxon>
        <taxon>Embryophyta</taxon>
        <taxon>Tracheophyta</taxon>
        <taxon>Spermatophyta</taxon>
        <taxon>Magnoliopsida</taxon>
        <taxon>Liliopsida</taxon>
        <taxon>Zingiberales</taxon>
        <taxon>Musaceae</taxon>
        <taxon>Ensete</taxon>
    </lineage>
</organism>
<feature type="non-terminal residue" evidence="1">
    <location>
        <position position="1"/>
    </location>
</feature>
<comment type="caution">
    <text evidence="1">The sequence shown here is derived from an EMBL/GenBank/DDBJ whole genome shotgun (WGS) entry which is preliminary data.</text>
</comment>
<dbReference type="Proteomes" id="UP000287651">
    <property type="component" value="Unassembled WGS sequence"/>
</dbReference>
<protein>
    <submittedName>
        <fullName evidence="1">Uncharacterized protein</fullName>
    </submittedName>
</protein>
<evidence type="ECO:0000313" key="2">
    <source>
        <dbReference type="Proteomes" id="UP000287651"/>
    </source>
</evidence>
<dbReference type="AlphaFoldDB" id="A0A444CAN8"/>
<proteinExistence type="predicted"/>
<name>A0A444CAN8_ENSVE</name>
<accession>A0A444CAN8</accession>